<comment type="similarity">
    <text evidence="2 6">Belongs to the cytochrome P450 family.</text>
</comment>
<dbReference type="AlphaFoldDB" id="A0A8H7SDN4"/>
<name>A0A8H7SDN4_9FUNG</name>
<dbReference type="PROSITE" id="PS00086">
    <property type="entry name" value="CYTOCHROME_P450"/>
    <property type="match status" value="1"/>
</dbReference>
<keyword evidence="6" id="KW-0503">Monooxygenase</keyword>
<evidence type="ECO:0000256" key="6">
    <source>
        <dbReference type="RuleBase" id="RU000461"/>
    </source>
</evidence>
<evidence type="ECO:0000313" key="8">
    <source>
        <dbReference type="Proteomes" id="UP000646827"/>
    </source>
</evidence>
<keyword evidence="4 5" id="KW-0408">Iron</keyword>
<dbReference type="PRINTS" id="PR00385">
    <property type="entry name" value="P450"/>
</dbReference>
<dbReference type="Gene3D" id="1.10.630.10">
    <property type="entry name" value="Cytochrome P450"/>
    <property type="match status" value="1"/>
</dbReference>
<evidence type="ECO:0000256" key="5">
    <source>
        <dbReference type="PIRSR" id="PIRSR602401-1"/>
    </source>
</evidence>
<dbReference type="GO" id="GO:0016705">
    <property type="term" value="F:oxidoreductase activity, acting on paired donors, with incorporation or reduction of molecular oxygen"/>
    <property type="evidence" value="ECO:0007669"/>
    <property type="project" value="InterPro"/>
</dbReference>
<dbReference type="GO" id="GO:0005506">
    <property type="term" value="F:iron ion binding"/>
    <property type="evidence" value="ECO:0007669"/>
    <property type="project" value="InterPro"/>
</dbReference>
<proteinExistence type="inferred from homology"/>
<dbReference type="PANTHER" id="PTHR24305:SF166">
    <property type="entry name" value="CYTOCHROME P450 12A4, MITOCHONDRIAL-RELATED"/>
    <property type="match status" value="1"/>
</dbReference>
<sequence length="541" mass="61524">MDLTTISQKIELSANYIIDRVLSANRQDAEKLSKVAAITLATYFVSSKLYDAFVGPLSNIPGPFLFKFYPSRYSWNMESPPGSAYAKLQAWQTQYGDVVRLGPNSVCVADKEMLRQILLKDDIPKGPAYKRLQRQGGGTLFSTVDKSFHKQRVSGYPKFTSFIIIMRRVISPAFSIKYLNSLEPYMLTTTENFIKRIDQDIEKTKRSDGYGKVDVWILLQYLALDIIGETAFGKTFHMLEGKDHIVPTAISLGMETANYLVTHPISGVIKTLFSFSDIVKSNAQLKQFMKEIILERLEAGEEARRDDILQILIDTQHAHDTEDRLTAEAIAQETVLFLIAGSETTSNTTGFVIINLLKNPHVLATLRQEIDSVEMEKGQTLFKHEQLKNLPYLNAVINETMRMDSIAVNGVERTTDRDMVVGGRVFLPKGVVVHCNMYHAQMNPKYWPEPMQFRPERWLQGSKIPADTEAFFPFSIGSRNCVGKGFAQIEMRVSVANLVKMYDFEAIPQEMKQSDERRSFITYGVTSNRFNVYMKRREQTS</sequence>
<accession>A0A8H7SDN4</accession>
<feature type="binding site" description="axial binding residue" evidence="5">
    <location>
        <position position="481"/>
    </location>
    <ligand>
        <name>heme</name>
        <dbReference type="ChEBI" id="CHEBI:30413"/>
    </ligand>
    <ligandPart>
        <name>Fe</name>
        <dbReference type="ChEBI" id="CHEBI:18248"/>
    </ligandPart>
</feature>
<evidence type="ECO:0008006" key="9">
    <source>
        <dbReference type="Google" id="ProtNLM"/>
    </source>
</evidence>
<comment type="cofactor">
    <cofactor evidence="1 5">
        <name>heme</name>
        <dbReference type="ChEBI" id="CHEBI:30413"/>
    </cofactor>
</comment>
<dbReference type="Pfam" id="PF00067">
    <property type="entry name" value="p450"/>
    <property type="match status" value="1"/>
</dbReference>
<dbReference type="InterPro" id="IPR002401">
    <property type="entry name" value="Cyt_P450_E_grp-I"/>
</dbReference>
<comment type="caution">
    <text evidence="7">The sequence shown here is derived from an EMBL/GenBank/DDBJ whole genome shotgun (WGS) entry which is preliminary data.</text>
</comment>
<keyword evidence="3 5" id="KW-0479">Metal-binding</keyword>
<dbReference type="PRINTS" id="PR00463">
    <property type="entry name" value="EP450I"/>
</dbReference>
<evidence type="ECO:0000256" key="4">
    <source>
        <dbReference type="ARBA" id="ARBA00023004"/>
    </source>
</evidence>
<evidence type="ECO:0000313" key="7">
    <source>
        <dbReference type="EMBL" id="KAG2227387.1"/>
    </source>
</evidence>
<dbReference type="GO" id="GO:0004497">
    <property type="term" value="F:monooxygenase activity"/>
    <property type="evidence" value="ECO:0007669"/>
    <property type="project" value="UniProtKB-KW"/>
</dbReference>
<evidence type="ECO:0000256" key="1">
    <source>
        <dbReference type="ARBA" id="ARBA00001971"/>
    </source>
</evidence>
<organism evidence="7 8">
    <name type="scientific">Circinella minor</name>
    <dbReference type="NCBI Taxonomy" id="1195481"/>
    <lineage>
        <taxon>Eukaryota</taxon>
        <taxon>Fungi</taxon>
        <taxon>Fungi incertae sedis</taxon>
        <taxon>Mucoromycota</taxon>
        <taxon>Mucoromycotina</taxon>
        <taxon>Mucoromycetes</taxon>
        <taxon>Mucorales</taxon>
        <taxon>Lichtheimiaceae</taxon>
        <taxon>Circinella</taxon>
    </lineage>
</organism>
<dbReference type="EMBL" id="JAEPRB010000008">
    <property type="protein sequence ID" value="KAG2227387.1"/>
    <property type="molecule type" value="Genomic_DNA"/>
</dbReference>
<dbReference type="InterPro" id="IPR050121">
    <property type="entry name" value="Cytochrome_P450_monoxygenase"/>
</dbReference>
<evidence type="ECO:0000256" key="3">
    <source>
        <dbReference type="ARBA" id="ARBA00022723"/>
    </source>
</evidence>
<keyword evidence="8" id="KW-1185">Reference proteome</keyword>
<keyword evidence="5 6" id="KW-0349">Heme</keyword>
<gene>
    <name evidence="7" type="ORF">INT45_004343</name>
</gene>
<dbReference type="PANTHER" id="PTHR24305">
    <property type="entry name" value="CYTOCHROME P450"/>
    <property type="match status" value="1"/>
</dbReference>
<dbReference type="GO" id="GO:0020037">
    <property type="term" value="F:heme binding"/>
    <property type="evidence" value="ECO:0007669"/>
    <property type="project" value="InterPro"/>
</dbReference>
<dbReference type="SUPFAM" id="SSF48264">
    <property type="entry name" value="Cytochrome P450"/>
    <property type="match status" value="1"/>
</dbReference>
<dbReference type="InterPro" id="IPR017972">
    <property type="entry name" value="Cyt_P450_CS"/>
</dbReference>
<reference evidence="7 8" key="1">
    <citation type="submission" date="2020-12" db="EMBL/GenBank/DDBJ databases">
        <title>Metabolic potential, ecology and presence of endohyphal bacteria is reflected in genomic diversity of Mucoromycotina.</title>
        <authorList>
            <person name="Muszewska A."/>
            <person name="Okrasinska A."/>
            <person name="Steczkiewicz K."/>
            <person name="Drgas O."/>
            <person name="Orlowska M."/>
            <person name="Perlinska-Lenart U."/>
            <person name="Aleksandrzak-Piekarczyk T."/>
            <person name="Szatraj K."/>
            <person name="Zielenkiewicz U."/>
            <person name="Pilsyk S."/>
            <person name="Malc E."/>
            <person name="Mieczkowski P."/>
            <person name="Kruszewska J.S."/>
            <person name="Biernat P."/>
            <person name="Pawlowska J."/>
        </authorList>
    </citation>
    <scope>NUCLEOTIDE SEQUENCE [LARGE SCALE GENOMIC DNA]</scope>
    <source>
        <strain evidence="7 8">CBS 142.35</strain>
    </source>
</reference>
<keyword evidence="6" id="KW-0560">Oxidoreductase</keyword>
<dbReference type="InterPro" id="IPR036396">
    <property type="entry name" value="Cyt_P450_sf"/>
</dbReference>
<dbReference type="Proteomes" id="UP000646827">
    <property type="component" value="Unassembled WGS sequence"/>
</dbReference>
<dbReference type="InterPro" id="IPR001128">
    <property type="entry name" value="Cyt_P450"/>
</dbReference>
<evidence type="ECO:0000256" key="2">
    <source>
        <dbReference type="ARBA" id="ARBA00010617"/>
    </source>
</evidence>
<protein>
    <recommendedName>
        <fullName evidence="9">Cytochrome P450</fullName>
    </recommendedName>
</protein>
<dbReference type="OrthoDB" id="1470350at2759"/>